<dbReference type="InterPro" id="IPR000719">
    <property type="entry name" value="Prot_kinase_dom"/>
</dbReference>
<evidence type="ECO:0000313" key="18">
    <source>
        <dbReference type="Ensembl" id="ENSOSUP00000006914.1"/>
    </source>
</evidence>
<dbReference type="GO" id="GO:0046872">
    <property type="term" value="F:metal ion binding"/>
    <property type="evidence" value="ECO:0007669"/>
    <property type="project" value="UniProtKB-KW"/>
</dbReference>
<evidence type="ECO:0000256" key="8">
    <source>
        <dbReference type="ARBA" id="ARBA00022777"/>
    </source>
</evidence>
<dbReference type="GO" id="GO:0033554">
    <property type="term" value="P:cellular response to stress"/>
    <property type="evidence" value="ECO:0007669"/>
    <property type="project" value="TreeGrafter"/>
</dbReference>
<reference evidence="18" key="1">
    <citation type="submission" date="2025-08" db="UniProtKB">
        <authorList>
            <consortium name="Ensembl"/>
        </authorList>
    </citation>
    <scope>IDENTIFICATION</scope>
</reference>
<evidence type="ECO:0000256" key="4">
    <source>
        <dbReference type="ARBA" id="ARBA00022527"/>
    </source>
</evidence>
<evidence type="ECO:0000256" key="10">
    <source>
        <dbReference type="ARBA" id="ARBA00022842"/>
    </source>
</evidence>
<evidence type="ECO:0000256" key="7">
    <source>
        <dbReference type="ARBA" id="ARBA00022741"/>
    </source>
</evidence>
<dbReference type="FunFam" id="3.30.200.20:FF:000067">
    <property type="entry name" value="Mitogen-activated protein kinase kinase kinase 5"/>
    <property type="match status" value="1"/>
</dbReference>
<evidence type="ECO:0000256" key="13">
    <source>
        <dbReference type="ARBA" id="ARBA00048329"/>
    </source>
</evidence>
<evidence type="ECO:0000256" key="16">
    <source>
        <dbReference type="SAM" id="MobiDB-lite"/>
    </source>
</evidence>
<comment type="similarity">
    <text evidence="2">Belongs to the protein kinase superfamily. STE Ser/Thr protein kinase family. MAP kinase kinase kinase subfamily.</text>
</comment>
<dbReference type="InterPro" id="IPR013761">
    <property type="entry name" value="SAM/pointed_sf"/>
</dbReference>
<dbReference type="PANTHER" id="PTHR11584">
    <property type="entry name" value="SERINE/THREONINE PROTEIN KINASE"/>
    <property type="match status" value="1"/>
</dbReference>
<dbReference type="Pfam" id="PF13281">
    <property type="entry name" value="MAP3K_TRAF_bd"/>
    <property type="match status" value="1"/>
</dbReference>
<dbReference type="PANTHER" id="PTHR11584:SF363">
    <property type="entry name" value="MITOGEN-ACTIVATED PROTEIN KINASE KINASE KINASE 15"/>
    <property type="match status" value="1"/>
</dbReference>
<feature type="coiled-coil region" evidence="15">
    <location>
        <begin position="1136"/>
        <end position="1167"/>
    </location>
</feature>
<evidence type="ECO:0000256" key="11">
    <source>
        <dbReference type="ARBA" id="ARBA00023054"/>
    </source>
</evidence>
<dbReference type="GO" id="GO:0004709">
    <property type="term" value="F:MAP kinase kinase kinase activity"/>
    <property type="evidence" value="ECO:0007669"/>
    <property type="project" value="UniProtKB-EC"/>
</dbReference>
<dbReference type="Pfam" id="PF00069">
    <property type="entry name" value="Pkinase"/>
    <property type="match status" value="1"/>
</dbReference>
<feature type="region of interest" description="Disordered" evidence="16">
    <location>
        <begin position="864"/>
        <end position="892"/>
    </location>
</feature>
<keyword evidence="19" id="KW-1185">Reference proteome</keyword>
<dbReference type="SUPFAM" id="SSF47769">
    <property type="entry name" value="SAM/Pointed domain"/>
    <property type="match status" value="1"/>
</dbReference>
<evidence type="ECO:0000256" key="14">
    <source>
        <dbReference type="PROSITE-ProRule" id="PRU10141"/>
    </source>
</evidence>
<dbReference type="EC" id="2.7.11.25" evidence="3"/>
<keyword evidence="9 14" id="KW-0067">ATP-binding</keyword>
<keyword evidence="11 15" id="KW-0175">Coiled coil</keyword>
<comment type="catalytic activity">
    <reaction evidence="13">
        <text>L-seryl-[protein] + ATP = O-phospho-L-seryl-[protein] + ADP + H(+)</text>
        <dbReference type="Rhea" id="RHEA:17989"/>
        <dbReference type="Rhea" id="RHEA-COMP:9863"/>
        <dbReference type="Rhea" id="RHEA-COMP:11604"/>
        <dbReference type="ChEBI" id="CHEBI:15378"/>
        <dbReference type="ChEBI" id="CHEBI:29999"/>
        <dbReference type="ChEBI" id="CHEBI:30616"/>
        <dbReference type="ChEBI" id="CHEBI:83421"/>
        <dbReference type="ChEBI" id="CHEBI:456216"/>
        <dbReference type="EC" id="2.7.11.25"/>
    </reaction>
</comment>
<evidence type="ECO:0000256" key="12">
    <source>
        <dbReference type="ARBA" id="ARBA00047559"/>
    </source>
</evidence>
<evidence type="ECO:0000256" key="15">
    <source>
        <dbReference type="SAM" id="Coils"/>
    </source>
</evidence>
<dbReference type="FunFam" id="1.10.510.10:FF:000054">
    <property type="entry name" value="Mitogen-activated protein kinase kinase kinase 5"/>
    <property type="match status" value="1"/>
</dbReference>
<feature type="domain" description="Protein kinase" evidence="17">
    <location>
        <begin position="573"/>
        <end position="829"/>
    </location>
</feature>
<keyword evidence="4" id="KW-0723">Serine/threonine-protein kinase</keyword>
<evidence type="ECO:0000313" key="19">
    <source>
        <dbReference type="Proteomes" id="UP000694552"/>
    </source>
</evidence>
<dbReference type="CDD" id="cd06624">
    <property type="entry name" value="STKc_ASK"/>
    <property type="match status" value="1"/>
</dbReference>
<reference evidence="18" key="2">
    <citation type="submission" date="2025-09" db="UniProtKB">
        <authorList>
            <consortium name="Ensembl"/>
        </authorList>
    </citation>
    <scope>IDENTIFICATION</scope>
</reference>
<dbReference type="SUPFAM" id="SSF56112">
    <property type="entry name" value="Protein kinase-like (PK-like)"/>
    <property type="match status" value="1"/>
</dbReference>
<organism evidence="18 19">
    <name type="scientific">Otus sunia</name>
    <name type="common">Oriental scops-owl</name>
    <dbReference type="NCBI Taxonomy" id="257818"/>
    <lineage>
        <taxon>Eukaryota</taxon>
        <taxon>Metazoa</taxon>
        <taxon>Chordata</taxon>
        <taxon>Craniata</taxon>
        <taxon>Vertebrata</taxon>
        <taxon>Euteleostomi</taxon>
        <taxon>Archelosauria</taxon>
        <taxon>Archosauria</taxon>
        <taxon>Dinosauria</taxon>
        <taxon>Saurischia</taxon>
        <taxon>Theropoda</taxon>
        <taxon>Coelurosauria</taxon>
        <taxon>Aves</taxon>
        <taxon>Neognathae</taxon>
        <taxon>Neoaves</taxon>
        <taxon>Telluraves</taxon>
        <taxon>Strigiformes</taxon>
        <taxon>Strigidae</taxon>
        <taxon>Otus</taxon>
    </lineage>
</organism>
<dbReference type="PROSITE" id="PS00107">
    <property type="entry name" value="PROTEIN_KINASE_ATP"/>
    <property type="match status" value="1"/>
</dbReference>
<dbReference type="InterPro" id="IPR008271">
    <property type="entry name" value="Ser/Thr_kinase_AS"/>
</dbReference>
<comment type="cofactor">
    <cofactor evidence="1">
        <name>Mg(2+)</name>
        <dbReference type="ChEBI" id="CHEBI:18420"/>
    </cofactor>
</comment>
<accession>A0A8C8ALQ4</accession>
<feature type="compositionally biased region" description="Basic and acidic residues" evidence="16">
    <location>
        <begin position="927"/>
        <end position="939"/>
    </location>
</feature>
<dbReference type="Pfam" id="PF19039">
    <property type="entry name" value="ASK_PH"/>
    <property type="match status" value="1"/>
</dbReference>
<dbReference type="PROSITE" id="PS50011">
    <property type="entry name" value="PROTEIN_KINASE_DOM"/>
    <property type="match status" value="1"/>
</dbReference>
<dbReference type="Pfam" id="PF20309">
    <property type="entry name" value="DRHyd-ASK"/>
    <property type="match status" value="1"/>
</dbReference>
<dbReference type="SMART" id="SM00220">
    <property type="entry name" value="S_TKc"/>
    <property type="match status" value="1"/>
</dbReference>
<dbReference type="GO" id="GO:0005524">
    <property type="term" value="F:ATP binding"/>
    <property type="evidence" value="ECO:0007669"/>
    <property type="project" value="UniProtKB-UniRule"/>
</dbReference>
<evidence type="ECO:0000259" key="17">
    <source>
        <dbReference type="PROSITE" id="PS50011"/>
    </source>
</evidence>
<proteinExistence type="inferred from homology"/>
<comment type="catalytic activity">
    <reaction evidence="12">
        <text>L-threonyl-[protein] + ATP = O-phospho-L-threonyl-[protein] + ADP + H(+)</text>
        <dbReference type="Rhea" id="RHEA:46608"/>
        <dbReference type="Rhea" id="RHEA-COMP:11060"/>
        <dbReference type="Rhea" id="RHEA-COMP:11605"/>
        <dbReference type="ChEBI" id="CHEBI:15378"/>
        <dbReference type="ChEBI" id="CHEBI:30013"/>
        <dbReference type="ChEBI" id="CHEBI:30616"/>
        <dbReference type="ChEBI" id="CHEBI:61977"/>
        <dbReference type="ChEBI" id="CHEBI:456216"/>
        <dbReference type="EC" id="2.7.11.25"/>
    </reaction>
</comment>
<feature type="compositionally biased region" description="Low complexity" evidence="16">
    <location>
        <begin position="878"/>
        <end position="890"/>
    </location>
</feature>
<dbReference type="Pfam" id="PF20302">
    <property type="entry name" value="HisK-N-like"/>
    <property type="match status" value="1"/>
</dbReference>
<dbReference type="InterPro" id="IPR011009">
    <property type="entry name" value="Kinase-like_dom_sf"/>
</dbReference>
<dbReference type="Proteomes" id="UP000694552">
    <property type="component" value="Unplaced"/>
</dbReference>
<dbReference type="PROSITE" id="PS00108">
    <property type="entry name" value="PROTEIN_KINASE_ST"/>
    <property type="match status" value="1"/>
</dbReference>
<sequence length="1274" mass="144101">NGKKNQRGKSGGRGGAAAPRPRCLRAVYVLNDPPKAGAGARSPEAGARQCLLRACEAEGAQLGTVNFGELDFGETAVLDTFYDADVAIVDMSDISKQPSLFYHLGVRESFDMANNVILYHDTDADTAQSLKDMVSQKNTASSGNYYFIPYIVTPCADYFCCESDAQRRASEYMQPSWDNILGPLCVPLVDKFVSLLKDVHVTSCAYYKETLLNDIRKAREKYQGDELAKELARIKLRMDNTEVLSSDIVINLLLSYRDIQDYDAMVKLVETLEMLPTCDLADQHNIKFHYAFALNRRNNAGDREKALQVMLQVLQTCDHPAPDMFCLCGRIYKDMFLDSDCKDTNSRDHAIEWYRKGFELQSTLYSGINLAVLLLVAGQQFESSMELRKIGVRLNSLLGRKGSLEKMNNYWDVGQFFSVSMLANDVGKAVQAAEKLFKLKPPMWYLKSLVQNLMLIQRFKKLTIEHSPRQERLTFWLDIIFEATKETTNGLRFPVLVIEPTKVYQPAYVSINNEAEERSLSLWHVSPTEMKQIHEWNFTASSIRGISISKFDERCCFLYFVWVLHYEYDYDENGDRVVLGKGTYGIVYAGRDLSNQVRIAIKEIPERDSRYSQPLHEEIALHKYLKHRNIVQYLGSVSEDGYIKIFMEQVPGGSLSALLRSKWGPMKEPTIKFYTKQILEGLKYLHENQIVHRDIKGDNVLVNTYSGVVKISDFGTSKRLAGINPCTETFTGTLQYMAPEIIDKGPRGYGAPADIWSLGCTIIEMATGKPPFHELGEPQAAMFKVGMFKIHPEIPESLSAETRAFILLCFEPDPSKRVTASDLLIDSFLKQVNKGKKSRIAFKPSGKELSAKFKSTSSLNYNRNTSLPLPIHGEQAGSSSSEHGSVSPDSDVQHDMFFERPKRSISEIQTKHPISHLLSVPDESSASEDRSTSPSVEDKDSGLFLLRKDSERRAILYKILKEEQNEVASNLQDCIAQSSEELQLSVAHIKQIIGILRDFIHSPEQRVMASTISKLKMDLDFDSTSINQIHLVLFGFQDAVNKVLRNHLIRPHWMFAMDNIIRRAVQAAVTILIPELRAHFEPASETEGGDKDGDEVEDSFQPTEQNGAEDHAMTSGVSTLSSMVSHEVQQQLSMELGRLKQETLRLLENLVQKEKEYQTLLRQSLEQKTQELHLLQLKLKPEATFRENADPELMNWLKQQGADLDAIKRFAEEDYTLSAVLNDITKDDLRYLQLRGGLLCRIWNAILNHRQTSGKTSVQKVNASEGEREMGISK</sequence>
<keyword evidence="8" id="KW-0418">Kinase</keyword>
<dbReference type="InterPro" id="IPR043969">
    <property type="entry name" value="MAP3K_PH"/>
</dbReference>
<evidence type="ECO:0000256" key="9">
    <source>
        <dbReference type="ARBA" id="ARBA00022840"/>
    </source>
</evidence>
<dbReference type="InterPro" id="IPR046872">
    <property type="entry name" value="DRHyd-ASK"/>
</dbReference>
<evidence type="ECO:0000256" key="3">
    <source>
        <dbReference type="ARBA" id="ARBA00012406"/>
    </source>
</evidence>
<dbReference type="InterPro" id="IPR046873">
    <property type="entry name" value="HisK-N-like"/>
</dbReference>
<dbReference type="Gene3D" id="1.10.510.10">
    <property type="entry name" value="Transferase(Phosphotransferase) domain 1"/>
    <property type="match status" value="1"/>
</dbReference>
<evidence type="ECO:0000256" key="5">
    <source>
        <dbReference type="ARBA" id="ARBA00022679"/>
    </source>
</evidence>
<dbReference type="InterPro" id="IPR025136">
    <property type="entry name" value="MAP3K_TRAF-bd"/>
</dbReference>
<evidence type="ECO:0000256" key="1">
    <source>
        <dbReference type="ARBA" id="ARBA00001946"/>
    </source>
</evidence>
<dbReference type="Gene3D" id="3.30.200.20">
    <property type="entry name" value="Phosphorylase Kinase, domain 1"/>
    <property type="match status" value="1"/>
</dbReference>
<keyword evidence="10" id="KW-0460">Magnesium</keyword>
<dbReference type="InterPro" id="IPR017441">
    <property type="entry name" value="Protein_kinase_ATP_BS"/>
</dbReference>
<feature type="region of interest" description="Disordered" evidence="16">
    <location>
        <begin position="910"/>
        <end position="939"/>
    </location>
</feature>
<evidence type="ECO:0000256" key="2">
    <source>
        <dbReference type="ARBA" id="ARBA00006529"/>
    </source>
</evidence>
<name>A0A8C8ALQ4_9STRI</name>
<dbReference type="AlphaFoldDB" id="A0A8C8ALQ4"/>
<dbReference type="Ensembl" id="ENSOSUT00000007183.1">
    <property type="protein sequence ID" value="ENSOSUP00000006914.1"/>
    <property type="gene ID" value="ENSOSUG00000004858.1"/>
</dbReference>
<keyword evidence="6" id="KW-0479">Metal-binding</keyword>
<evidence type="ECO:0000256" key="6">
    <source>
        <dbReference type="ARBA" id="ARBA00022723"/>
    </source>
</evidence>
<keyword evidence="7 14" id="KW-0547">Nucleotide-binding</keyword>
<keyword evidence="5" id="KW-0808">Transferase</keyword>
<protein>
    <recommendedName>
        <fullName evidence="3">mitogen-activated protein kinase kinase kinase</fullName>
        <ecNumber evidence="3">2.7.11.25</ecNumber>
    </recommendedName>
</protein>
<feature type="region of interest" description="Disordered" evidence="16">
    <location>
        <begin position="1082"/>
        <end position="1120"/>
    </location>
</feature>
<feature type="binding site" evidence="14">
    <location>
        <position position="602"/>
    </location>
    <ligand>
        <name>ATP</name>
        <dbReference type="ChEBI" id="CHEBI:30616"/>
    </ligand>
</feature>